<dbReference type="STRING" id="1182568.SU48_02870"/>
<evidence type="ECO:0000256" key="4">
    <source>
        <dbReference type="ARBA" id="ARBA00022723"/>
    </source>
</evidence>
<keyword evidence="8" id="KW-0460">Magnesium</keyword>
<comment type="catalytic activity">
    <reaction evidence="1 9">
        <text>4-hydroxy-4-methyl-2-oxoglutarate = 2 pyruvate</text>
        <dbReference type="Rhea" id="RHEA:22748"/>
        <dbReference type="ChEBI" id="CHEBI:15361"/>
        <dbReference type="ChEBI" id="CHEBI:58276"/>
        <dbReference type="EC" id="4.1.3.17"/>
    </reaction>
</comment>
<dbReference type="GO" id="GO:0051252">
    <property type="term" value="P:regulation of RNA metabolic process"/>
    <property type="evidence" value="ECO:0007669"/>
    <property type="project" value="InterPro"/>
</dbReference>
<gene>
    <name evidence="10" type="ORF">SU48_02870</name>
</gene>
<protein>
    <recommendedName>
        <fullName evidence="9">4-hydroxy-4-methyl-2-oxoglutarate aldolase</fullName>
        <shortName evidence="9">HMG aldolase</shortName>
        <ecNumber evidence="9">4.1.1.112</ecNumber>
        <ecNumber evidence="9">4.1.3.17</ecNumber>
    </recommendedName>
    <alternativeName>
        <fullName evidence="9">Oxaloacetate decarboxylase</fullName>
    </alternativeName>
</protein>
<proteinExistence type="inferred from homology"/>
<accession>A0A172T7B3</accession>
<dbReference type="PATRIC" id="fig|1182568.3.peg.600"/>
<organism evidence="10 11">
    <name type="scientific">Deinococcus puniceus</name>
    <dbReference type="NCBI Taxonomy" id="1182568"/>
    <lineage>
        <taxon>Bacteria</taxon>
        <taxon>Thermotogati</taxon>
        <taxon>Deinococcota</taxon>
        <taxon>Deinococci</taxon>
        <taxon>Deinococcales</taxon>
        <taxon>Deinococcaceae</taxon>
        <taxon>Deinococcus</taxon>
    </lineage>
</organism>
<dbReference type="GO" id="GO:0008948">
    <property type="term" value="F:oxaloacetate decarboxylase activity"/>
    <property type="evidence" value="ECO:0007669"/>
    <property type="project" value="UniProtKB-EC"/>
</dbReference>
<dbReference type="NCBIfam" id="TIGR01935">
    <property type="entry name" value="NOT-MenG"/>
    <property type="match status" value="1"/>
</dbReference>
<dbReference type="GO" id="GO:0047443">
    <property type="term" value="F:4-hydroxy-4-methyl-2-oxoglutarate aldolase activity"/>
    <property type="evidence" value="ECO:0007669"/>
    <property type="project" value="UniProtKB-EC"/>
</dbReference>
<comment type="function">
    <text evidence="6 9">Catalyzes the aldol cleavage of 4-hydroxy-4-methyl-2-oxoglutarate (HMG) into 2 molecules of pyruvate. Also contains a secondary oxaloacetate (OAA) decarboxylase activity due to the common pyruvate enolate transition state formed following C-C bond cleavage in the retro-aldol and decarboxylation reactions.</text>
</comment>
<dbReference type="GO" id="GO:0008428">
    <property type="term" value="F:ribonuclease inhibitor activity"/>
    <property type="evidence" value="ECO:0007669"/>
    <property type="project" value="InterPro"/>
</dbReference>
<dbReference type="AlphaFoldDB" id="A0A172T7B3"/>
<comment type="cofactor">
    <cofactor evidence="9">
        <name>a divalent metal cation</name>
        <dbReference type="ChEBI" id="CHEBI:60240"/>
    </cofactor>
</comment>
<feature type="binding site" evidence="8">
    <location>
        <position position="102"/>
    </location>
    <ligand>
        <name>Mg(2+)</name>
        <dbReference type="ChEBI" id="CHEBI:18420"/>
    </ligand>
</feature>
<keyword evidence="11" id="KW-1185">Reference proteome</keyword>
<evidence type="ECO:0000256" key="9">
    <source>
        <dbReference type="RuleBase" id="RU004338"/>
    </source>
</evidence>
<feature type="binding site" evidence="8">
    <location>
        <begin position="79"/>
        <end position="82"/>
    </location>
    <ligand>
        <name>substrate</name>
    </ligand>
</feature>
<dbReference type="GO" id="GO:0046872">
    <property type="term" value="F:metal ion binding"/>
    <property type="evidence" value="ECO:0007669"/>
    <property type="project" value="UniProtKB-KW"/>
</dbReference>
<dbReference type="PANTHER" id="PTHR33254">
    <property type="entry name" value="4-HYDROXY-4-METHYL-2-OXOGLUTARATE ALDOLASE 3-RELATED"/>
    <property type="match status" value="1"/>
</dbReference>
<dbReference type="InterPro" id="IPR010203">
    <property type="entry name" value="RraA"/>
</dbReference>
<keyword evidence="4 8" id="KW-0479">Metal-binding</keyword>
<comment type="cofactor">
    <cofactor evidence="8">
        <name>Mg(2+)</name>
        <dbReference type="ChEBI" id="CHEBI:18420"/>
    </cofactor>
</comment>
<dbReference type="OrthoDB" id="9784786at2"/>
<evidence type="ECO:0000313" key="10">
    <source>
        <dbReference type="EMBL" id="ANE42881.1"/>
    </source>
</evidence>
<dbReference type="EC" id="4.1.3.17" evidence="9"/>
<dbReference type="EC" id="4.1.1.112" evidence="9"/>
<sequence>MTDTSAVFATTDLSDAHPEAQILAPIFRDYGGQPCFSGPAFTLQVFENNPLVRSRLETPGLGRVLVVDGGGSLNCALLGGMLGQFGVQNGWAGIIIHGCVRDTAELRALPIGIRALAAYPRRSGKVAGGEVGVAVTFAGVTIDPGDQIYADQDGILVLPGRG</sequence>
<evidence type="ECO:0000313" key="11">
    <source>
        <dbReference type="Proteomes" id="UP000077363"/>
    </source>
</evidence>
<dbReference type="NCBIfam" id="NF006875">
    <property type="entry name" value="PRK09372.1"/>
    <property type="match status" value="1"/>
</dbReference>
<dbReference type="EMBL" id="CP011387">
    <property type="protein sequence ID" value="ANE42881.1"/>
    <property type="molecule type" value="Genomic_DNA"/>
</dbReference>
<keyword evidence="5 9" id="KW-0456">Lyase</keyword>
<dbReference type="InterPro" id="IPR005493">
    <property type="entry name" value="RraA/RraA-like"/>
</dbReference>
<reference evidence="10 11" key="1">
    <citation type="submission" date="2015-01" db="EMBL/GenBank/DDBJ databases">
        <title>Deinococcus puniceus/DY1/ whole genome sequencing.</title>
        <authorList>
            <person name="Kim M.K."/>
            <person name="Srinivasan S."/>
            <person name="Lee J.-J."/>
        </authorList>
    </citation>
    <scope>NUCLEOTIDE SEQUENCE [LARGE SCALE GENOMIC DNA]</scope>
    <source>
        <strain evidence="10 11">DY1</strain>
    </source>
</reference>
<name>A0A172T7B3_9DEIO</name>
<dbReference type="KEGG" id="dpu:SU48_02870"/>
<dbReference type="Proteomes" id="UP000077363">
    <property type="component" value="Chromosome"/>
</dbReference>
<comment type="catalytic activity">
    <reaction evidence="7 9">
        <text>oxaloacetate + H(+) = pyruvate + CO2</text>
        <dbReference type="Rhea" id="RHEA:15641"/>
        <dbReference type="ChEBI" id="CHEBI:15361"/>
        <dbReference type="ChEBI" id="CHEBI:15378"/>
        <dbReference type="ChEBI" id="CHEBI:16452"/>
        <dbReference type="ChEBI" id="CHEBI:16526"/>
        <dbReference type="EC" id="4.1.1.112"/>
    </reaction>
</comment>
<dbReference type="CDD" id="cd16841">
    <property type="entry name" value="RraA_family"/>
    <property type="match status" value="1"/>
</dbReference>
<evidence type="ECO:0000256" key="3">
    <source>
        <dbReference type="ARBA" id="ARBA00011233"/>
    </source>
</evidence>
<dbReference type="Pfam" id="PF03737">
    <property type="entry name" value="RraA-like"/>
    <property type="match status" value="1"/>
</dbReference>
<comment type="subunit">
    <text evidence="3 9">Homotrimer.</text>
</comment>
<dbReference type="SUPFAM" id="SSF89562">
    <property type="entry name" value="RraA-like"/>
    <property type="match status" value="1"/>
</dbReference>
<comment type="similarity">
    <text evidence="2 9">Belongs to the class II aldolase/RraA-like family.</text>
</comment>
<evidence type="ECO:0000256" key="6">
    <source>
        <dbReference type="ARBA" id="ARBA00025046"/>
    </source>
</evidence>
<evidence type="ECO:0000256" key="7">
    <source>
        <dbReference type="ARBA" id="ARBA00047973"/>
    </source>
</evidence>
<dbReference type="Gene3D" id="3.50.30.40">
    <property type="entry name" value="Ribonuclease E inhibitor RraA/RraA-like"/>
    <property type="match status" value="1"/>
</dbReference>
<dbReference type="PANTHER" id="PTHR33254:SF4">
    <property type="entry name" value="4-HYDROXY-4-METHYL-2-OXOGLUTARATE ALDOLASE 3-RELATED"/>
    <property type="match status" value="1"/>
</dbReference>
<dbReference type="InterPro" id="IPR036704">
    <property type="entry name" value="RraA/RraA-like_sf"/>
</dbReference>
<evidence type="ECO:0000256" key="8">
    <source>
        <dbReference type="PIRSR" id="PIRSR605493-1"/>
    </source>
</evidence>
<dbReference type="RefSeq" id="WP_064013937.1">
    <property type="nucleotide sequence ID" value="NZ_CP011387.1"/>
</dbReference>
<evidence type="ECO:0000256" key="2">
    <source>
        <dbReference type="ARBA" id="ARBA00008621"/>
    </source>
</evidence>
<evidence type="ECO:0000256" key="5">
    <source>
        <dbReference type="ARBA" id="ARBA00023239"/>
    </source>
</evidence>
<evidence type="ECO:0000256" key="1">
    <source>
        <dbReference type="ARBA" id="ARBA00001342"/>
    </source>
</evidence>
<feature type="binding site" evidence="8">
    <location>
        <position position="101"/>
    </location>
    <ligand>
        <name>substrate</name>
    </ligand>
</feature>